<gene>
    <name evidence="2" type="ORF">GCM10009654_66850</name>
</gene>
<sequence length="96" mass="9857">MEQAKVEVGAYLVADAQAFEPVEPGEGPCHGPTAPAAGVWAILVTAPTSMLFFFAGPAGLIGIPIGAIVQATALGALYRYITERRARSIESGVSNA</sequence>
<name>A0ABP4FUA9_9ACTN</name>
<dbReference type="EMBL" id="BAAAKV010000117">
    <property type="protein sequence ID" value="GAA1201050.1"/>
    <property type="molecule type" value="Genomic_DNA"/>
</dbReference>
<accession>A0ABP4FUA9</accession>
<evidence type="ECO:0000256" key="1">
    <source>
        <dbReference type="SAM" id="Phobius"/>
    </source>
</evidence>
<dbReference type="NCBIfam" id="NF046119">
    <property type="entry name" value="memb_SCO4225"/>
    <property type="match status" value="1"/>
</dbReference>
<dbReference type="Proteomes" id="UP001501371">
    <property type="component" value="Unassembled WGS sequence"/>
</dbReference>
<organism evidence="2 3">
    <name type="scientific">Streptomyces hebeiensis</name>
    <dbReference type="NCBI Taxonomy" id="229486"/>
    <lineage>
        <taxon>Bacteria</taxon>
        <taxon>Bacillati</taxon>
        <taxon>Actinomycetota</taxon>
        <taxon>Actinomycetes</taxon>
        <taxon>Kitasatosporales</taxon>
        <taxon>Streptomycetaceae</taxon>
        <taxon>Streptomyces</taxon>
    </lineage>
</organism>
<proteinExistence type="predicted"/>
<keyword evidence="1" id="KW-1133">Transmembrane helix</keyword>
<keyword evidence="1" id="KW-0472">Membrane</keyword>
<protein>
    <submittedName>
        <fullName evidence="2">Uncharacterized protein</fullName>
    </submittedName>
</protein>
<dbReference type="Pfam" id="PF25637">
    <property type="entry name" value="DUF7942"/>
    <property type="match status" value="1"/>
</dbReference>
<reference evidence="3" key="1">
    <citation type="journal article" date="2019" name="Int. J. Syst. Evol. Microbiol.">
        <title>The Global Catalogue of Microorganisms (GCM) 10K type strain sequencing project: providing services to taxonomists for standard genome sequencing and annotation.</title>
        <authorList>
            <consortium name="The Broad Institute Genomics Platform"/>
            <consortium name="The Broad Institute Genome Sequencing Center for Infectious Disease"/>
            <person name="Wu L."/>
            <person name="Ma J."/>
        </authorList>
    </citation>
    <scope>NUCLEOTIDE SEQUENCE [LARGE SCALE GENOMIC DNA]</scope>
    <source>
        <strain evidence="3">JCM 12696</strain>
    </source>
</reference>
<comment type="caution">
    <text evidence="2">The sequence shown here is derived from an EMBL/GenBank/DDBJ whole genome shotgun (WGS) entry which is preliminary data.</text>
</comment>
<keyword evidence="1" id="KW-0812">Transmembrane</keyword>
<evidence type="ECO:0000313" key="3">
    <source>
        <dbReference type="Proteomes" id="UP001501371"/>
    </source>
</evidence>
<keyword evidence="3" id="KW-1185">Reference proteome</keyword>
<feature type="transmembrane region" description="Helical" evidence="1">
    <location>
        <begin position="50"/>
        <end position="78"/>
    </location>
</feature>
<evidence type="ECO:0000313" key="2">
    <source>
        <dbReference type="EMBL" id="GAA1201050.1"/>
    </source>
</evidence>
<dbReference type="InterPro" id="IPR057702">
    <property type="entry name" value="DUF7942"/>
</dbReference>